<dbReference type="AlphaFoldDB" id="A0A814K0V1"/>
<dbReference type="Pfam" id="PF04969">
    <property type="entry name" value="CS"/>
    <property type="match status" value="1"/>
</dbReference>
<dbReference type="PANTHER" id="PTHR21664">
    <property type="entry name" value="CHRONIC MYELOGENOUS LEUKEMIA TUMOR ANTIGEN 66"/>
    <property type="match status" value="1"/>
</dbReference>
<comment type="caution">
    <text evidence="8">The sequence shown here is derived from an EMBL/GenBank/DDBJ whole genome shotgun (WGS) entry which is preliminary data.</text>
</comment>
<accession>A0A814K0V1</accession>
<dbReference type="CDD" id="cd06467">
    <property type="entry name" value="p23_NUDC_like"/>
    <property type="match status" value="1"/>
</dbReference>
<organism evidence="8 10">
    <name type="scientific">Adineta ricciae</name>
    <name type="common">Rotifer</name>
    <dbReference type="NCBI Taxonomy" id="249248"/>
    <lineage>
        <taxon>Eukaryota</taxon>
        <taxon>Metazoa</taxon>
        <taxon>Spiralia</taxon>
        <taxon>Gnathifera</taxon>
        <taxon>Rotifera</taxon>
        <taxon>Eurotatoria</taxon>
        <taxon>Bdelloidea</taxon>
        <taxon>Adinetida</taxon>
        <taxon>Adinetidae</taxon>
        <taxon>Adineta</taxon>
    </lineage>
</organism>
<dbReference type="InterPro" id="IPR037895">
    <property type="entry name" value="NUDCD1"/>
</dbReference>
<evidence type="ECO:0000313" key="10">
    <source>
        <dbReference type="Proteomes" id="UP000663852"/>
    </source>
</evidence>
<proteinExistence type="predicted"/>
<evidence type="ECO:0000259" key="6">
    <source>
        <dbReference type="PROSITE" id="PS51203"/>
    </source>
</evidence>
<evidence type="ECO:0000313" key="9">
    <source>
        <dbReference type="Proteomes" id="UP000663828"/>
    </source>
</evidence>
<protein>
    <recommendedName>
        <fullName evidence="3">NudC domain-containing protein 1</fullName>
    </recommendedName>
</protein>
<feature type="domain" description="CS" evidence="6">
    <location>
        <begin position="254"/>
        <end position="343"/>
    </location>
</feature>
<evidence type="ECO:0000256" key="1">
    <source>
        <dbReference type="ARBA" id="ARBA00004123"/>
    </source>
</evidence>
<dbReference type="PROSITE" id="PS51203">
    <property type="entry name" value="CS"/>
    <property type="match status" value="1"/>
</dbReference>
<dbReference type="GO" id="GO:0005737">
    <property type="term" value="C:cytoplasm"/>
    <property type="evidence" value="ECO:0007669"/>
    <property type="project" value="UniProtKB-SubCell"/>
</dbReference>
<evidence type="ECO:0000256" key="4">
    <source>
        <dbReference type="ARBA" id="ARBA00022490"/>
    </source>
</evidence>
<evidence type="ECO:0000256" key="3">
    <source>
        <dbReference type="ARBA" id="ARBA00018915"/>
    </source>
</evidence>
<comment type="subcellular location">
    <subcellularLocation>
        <location evidence="2">Cytoplasm</location>
    </subcellularLocation>
    <subcellularLocation>
        <location evidence="1">Nucleus</location>
    </subcellularLocation>
</comment>
<dbReference type="Proteomes" id="UP000663852">
    <property type="component" value="Unassembled WGS sequence"/>
</dbReference>
<dbReference type="InterPro" id="IPR007052">
    <property type="entry name" value="CS_dom"/>
</dbReference>
<evidence type="ECO:0000256" key="5">
    <source>
        <dbReference type="ARBA" id="ARBA00023242"/>
    </source>
</evidence>
<name>A0A814K0V1_ADIRI</name>
<dbReference type="EMBL" id="CAJNOJ010000076">
    <property type="protein sequence ID" value="CAF1044761.1"/>
    <property type="molecule type" value="Genomic_DNA"/>
</dbReference>
<keyword evidence="9" id="KW-1185">Reference proteome</keyword>
<evidence type="ECO:0000256" key="2">
    <source>
        <dbReference type="ARBA" id="ARBA00004496"/>
    </source>
</evidence>
<evidence type="ECO:0000313" key="8">
    <source>
        <dbReference type="EMBL" id="CAF1044761.1"/>
    </source>
</evidence>
<dbReference type="InterPro" id="IPR008978">
    <property type="entry name" value="HSP20-like_chaperone"/>
</dbReference>
<gene>
    <name evidence="8" type="ORF">EDS130_LOCUS17116</name>
    <name evidence="7" type="ORF">XAT740_LOCUS1099</name>
</gene>
<keyword evidence="5" id="KW-0539">Nucleus</keyword>
<dbReference type="Proteomes" id="UP000663828">
    <property type="component" value="Unassembled WGS sequence"/>
</dbReference>
<dbReference type="OrthoDB" id="428655at2759"/>
<dbReference type="GO" id="GO:0005634">
    <property type="term" value="C:nucleus"/>
    <property type="evidence" value="ECO:0007669"/>
    <property type="project" value="UniProtKB-SubCell"/>
</dbReference>
<dbReference type="EMBL" id="CAJNOR010000032">
    <property type="protein sequence ID" value="CAF0764145.1"/>
    <property type="molecule type" value="Genomic_DNA"/>
</dbReference>
<dbReference type="Gene3D" id="2.60.40.790">
    <property type="match status" value="1"/>
</dbReference>
<sequence length="554" mass="63618">MTDWREFRPQPKLLHSNFDGYRLTLDPLAHYSLKFDANVHVQKGFELDNDLYTFNGIKGFKSLNQLYMNNNNIYFVDQTHSIRQVDLSTDQSLSHLQQPFSVYQLPKTTMNTSMLFVNESLVFVCDGRSKLFLLNTTANKWKLLHEEDFDESVTSPVRLIHAVCREGYLHAVLGFIQTECQLLWVTFSIGSSNEIQLTRRRTLSGKKWPDFVALELNGQGLYIAAEGSYKFVFDSQIEVKAEQVPKQPVMEKIESPIHYIWSQTYTTIEIEIDSNSNDSQQWSVNIEADRLKCSLNDTVLIDAKLYDKIDTKESSYTVTKDKTNQMNITLHKANVGLFWSETFKEGQSISGDIKMVNIPETTTTADDDDEIKQPYNSQQLEECDQYSNENDTYLVRFDGDTHRTTHQALICNQILFTKLDPPLLCIRHDVDGLIWQINSITSDNQAPWSHEATLNAFGYVQASKQNRKFLSTPPDYSYALISDVSTHLYLYKQESPTSNLPGSSLRNRKTGKLVESVAKQHMISLENHNEILGLLTTNERTYILTDDQLFIIAI</sequence>
<dbReference type="SUPFAM" id="SSF49764">
    <property type="entry name" value="HSP20-like chaperones"/>
    <property type="match status" value="1"/>
</dbReference>
<dbReference type="PANTHER" id="PTHR21664:SF1">
    <property type="entry name" value="NUDC DOMAIN-CONTAINING PROTEIN 1"/>
    <property type="match status" value="1"/>
</dbReference>
<reference evidence="8" key="1">
    <citation type="submission" date="2021-02" db="EMBL/GenBank/DDBJ databases">
        <authorList>
            <person name="Nowell W R."/>
        </authorList>
    </citation>
    <scope>NUCLEOTIDE SEQUENCE</scope>
</reference>
<keyword evidence="4" id="KW-0963">Cytoplasm</keyword>
<evidence type="ECO:0000313" key="7">
    <source>
        <dbReference type="EMBL" id="CAF0764145.1"/>
    </source>
</evidence>